<sequence length="4156" mass="453941">MGVSNHYQVTNDQLTSSSNLDQNHTAADGRLYNTKSNSSGGSWIPGPGSDQYIMVKLSEPKLFSGVITQGSPDSSRWVKTFNIYYSVDGVHFIPYTLYPGDQTPYLFHGNNDSNTPVQNLFNREIIAQYIKIVPVEAGPGGIGLRFDVLGCKPELPPPTIVTPVLFTGPTPTPGTGTTVVPILRPSITCDLPMGISNPLVISDKQLTASSYLDALHSPATGRLEMMQGGWTPSTSDRSPYLQVNFLSPHSISGVTTQGNADQPSWVTKYRIYYSNDSTNFQPVLDSSGDIMVFNGNTDQHTPVTHFFSPITAQYIQIRPVEAHNTIGLRFNLLGCQTPVPTPVSVILNPTIGPPTPFKIPEGIDCNIPMNVDKLSLMQSSQFSSSSQLTSVTTAADGRLNSVSSWIPASADRNQWLQVDFLTKQNLSGILTQGSPFAGKWVSSYTISTSLDGQNFYPISDQNGNTIVFAGNSDENTVKRNYFPNMIVARYIRISPMTWSVNGPGLRLNYIGCFSLFYPTPRPTLPAIFEESTVITVSPTPHVVPPLDVPVCSKEMGLTKQTIVDDKQITASSSNARHEPQYARLSTWNYQSSWMPKPSDSNPYIQVDFKELKFLSGVVTQGEGREESWVTKYSVYYSTDGVDFYPYSEKQDNVAKEFTANTDTNTPVTNYFTKNIIARYIRIVPLSSHQGVALRLEVLGCNPSMEMPPLLISTHPTPYPTIPTTTTVITDIPTLPGQTRPTTLTPSPQTLTTTFECLIPMGVSNHYQVTNDQLTSSTNIDQTHTAADGRLYNTKSNSSGGSWIPGSETNQWITVNFNEPRLLSGVVTQGSPDSTRWVKTFNIYYSVDGVHFIPYTLYPGDQTPYLFHGNNDSNTPVRNLFNREIIAQYIKIVPVEAGPGGIGLRFDVLGCTQLQPPIQTPTPHGVVMTTTLTPGTGTTLAPTLPATINCDIPMGLTNPMVINDKQLSSSSVLDTLHGPTRGRLSTYADGSLAGGWSPSTTDNTPFIQVDFLSSYPISGVTTQGSADQPSWVTKYTVYYSTDGTYFRPVRDVTGNPIIFNGNSDQNTPKTNFFPTISAQFIQIRPVESHNSIALRFDLFGCKAPNPTFVPPTPYSPTLAPTISTITTAAPNTVNPPSITTHGPYILVPNVPDMLCNVPMNVDVPTMMPPSHFQSSSHSTPQTAASEGRLNSVSSWIPLLADQNQWHQVDFGTAQNLSGILTQGSPNVDRWVSSFSISTSMDGYTFFPIRGNDGKRLIFTGNYDKNTLVRNYFPHLIVARYIRLEPVTWSPNGPGLRLNYIGCFSVAVPTPRPTLAAITLGPTFSTPKVTTTNQPPSDSPMPSTRAPTEKPLCIKEMGVQNQQIIQDSQITASSSTPNHGPGYGRLSPSDYLGSWIPLATDQSPYIQVDFKEVKLLSGVVTQGEGHEDKWVSSYKIETSVDGVHFYPYSDNQDGVAKIFKANVDTNSPVANFFNLNLLAQFIRIIPVRSHSAVAMRLDVFGCNPSTPRIDGSTHAPLYTTQSKPTTGVPNIPPQLSECTIPMGLSSHYLVTDDQITSSSNINTNHSAFEGRLYNQPSTTSGGSWIPSSGVNQWITVNFNEPKLLSGVVTQGSPDSSRWVKTFNIYYSVNGVDFIPYTLYPGDQTPYLFHGNNDSNTPVRNLLNREIIAQYIRIVPVEAGPGGIGLRFDVLGCQPPTPPPIILKPPIDVHTGSTLAPHLTTKPTCDIPMGLTNPLVISNTQLTASSSLDILHYPSRGRLYTSKDGSLAGGWSPSATDNSPYIQVDFLTPYLISGVVTQGSADQPSWVTKYTVYYSTDGTKFEPVRDNSGNRIIFNGNTDQYTPVSNFFTPVEARYIQIRPVEAHESIGLRFNVFGCQAPTPLPYINDVTPTPAIKSTAPTVTPFPPSIGTICNVPMEVEFHGSLPDSQLSASSSAGPLTSAASGRLFNKYTSWIPATSDQNKWLQVDFLRPEELSGILTQGSPNADKWVSSYTISTSLDGYNFYPIRNSDDKVIVFYGNSDKDAVMRNYFPHVIVTRYVRIVPVTWAPDGPGLRINYIGCFSSTYSTLRPPVPFINDVTPTTAVPTGLVTSPTKAPVCGRPMGLENQRIVEDKQISASSSAPQHGPEKARLSEYGYMGSWQPAESNGRHYIQVDFLEPKFLSGVVTQGEGQDNKWVTQYEVYMSVDGVNFVPYSERQDGLATVFKANTDTNTAVTNYFIRNSIARYIRIVPVSSYGGIAMRFNILGCNPTEENKSITTLSPPFTPQPTPTALLPPKACLIPMGLSSHYLVSNDQLTSSSNLDKNHTAADGRLFNVPSTTSGGSWIPSSNGQQWIMVNFNDAKLISGIVTQGSPDTSRWVQKYNVYYSLNGRDFTPYTETPGGTVPYTFNANSDSTTPVRNLFNRDIIAQYVKIVPVQASPSGFGLRFDVVGCQPLTPPMSIPTPLVIIDQVTAVPPTGSTQKPSIKITCELPMGVSNPLIVADGQLTASSSLDIFHGPTRGRLFTNQDGAWAGAWSPNITDNNQYIQVDFRGTYNISGVVTQGSPDQRSWVTKYIVYYSTDGVNFHPVTDSAHLPIVFKANNDQHTPVTNYFTPVEARFIQIRPVEFFGSIALRFNVLGCESPLPTPLPPLQTTSTVSPTLPNGQTPTPTPRACQYWSPWVSNSVPDPVSGEKDMFYQQPLVTNACPKEYIIGVECRVRATRMMWDPTDALVQCSLLDAMVSCTVTPTHPCPDHEMRVLCDVCSVSTTGQPVASPTLPGQSTITTAKPPPTCMSGWSNWINRDTVMVDGDREMMSIQEMVTFCPYGHVDQIICVTSDVDLRPWYQIDQLSSCDVSNGYKCDLQVNPNNVCQDVQVRYHCSCSGTPMPTPTLTPPPNLCTNSFWTQWINKDSPEIGDGDRESLSSHELSQICVGGYISEIDCQTTLGIPFDMTGEPVSCDLDSGLVCMNSIFRMCRNYRVRYRCECTVATPPTAVITTSSTLRPSTPTEHLCFTGWSGWINQNSPVGTTGDSEAMTTSQLQSFCPGGKITKVECVDAVSLVDFEQLSEASCSVNDGLQCMNNPFSDTPCHDYKLRYMCDCSVTPAPVSTPSSTPGFTCTNGWSSWINKNSPIGTTGDTEKITPEEINHFCYGGKLTNIQCVDSKTRDDFTSLAEATCTVQDGLECVNLPFTDIPPCRDYQVRYECNCTDAPTIPTTKSTSTLVPPHGSTLTTLVPPSGSTPTPQPQCHTGWSSWINDNTPIGNPGDHEKMTPEQLAQFCPGGKITDIECKDSDTKDDWTSLAEATCTVESGLECMNIPLDGIPPCRNYEIRYHCNCSDVIPLVITTKLPTPSIPTGSTASPLVCIDQWSPWINKNSPIGTDGDTEKMTPQELQRFCPGGEVTNIECKDSDTKDDWTSLAEATCSVENGLECVNLQIDGIPPCRDYQIRYQCNCTNVKPLAISTSTTKLPTPSIPTASTASPLVCINQWSAWINKNSPIGTNGDTEKMTTQELQRFCPGGEVTNIECKDSDTKDDWTSLAEATCSIENGLECVNLQIDGIPPCRDYEIRYQCNCSNVKISTQSPSLTPVHGSPTPSPNGGDGHTPSKGPTHSCTTGWSSWINKNNPVGSTGDTEKMTPEELANFCPGGRVTNIECKDSDTKDDWTSLAEATCSVENGLECVNLQIDGIPPCRNYEIRYMCNCSDNVPNPHTTLSPHHKIQVNCDWSDWLNVDSPTVGNGDMETIESIKSQYGVCPDMVNIQCRVAGTSTLFSQSGQDRLMCDTLNGFRCYNNEQKDGKCLDYEVRVLCWGDQCSNLSSTPFGVPTKGPHLSTTPATDEFKKTTGSCPPGEEWQVCAFKCDEVCGYVAHSSGACNGILNPADNCIPGCRPPPELQRVVCKPEERFINSTTCVPKEMCSCLKPDGTPAKAFETWQSPAHECSLCSCFSGEVICGSQEGCTTSSSSSHSYPTPQPCGWTDWINDNSPNATNGGDMELLSVLKPKYNLCTNPTRIICRDTMTGREASESGQVVTCSLAEGFKCYNHLNSDKCHDYEISVYCGCIPSHTPTISQGSSLSPIPASTSSPSGPHVCLTRWSDWINRNDPTHGTGDSEKMTKEELSDFCPGGKIVQIECKDSVTHDDYTSLAEATCTIEDGLDCANLPFDDVPPCRNYEIRYKCDCTSE</sequence>
<evidence type="ECO:0000313" key="8">
    <source>
        <dbReference type="EnsemblMetazoa" id="BGLB016656-PC"/>
    </source>
</evidence>
<feature type="domain" description="F5/8 type C" evidence="7">
    <location>
        <begin position="189"/>
        <end position="335"/>
    </location>
</feature>
<keyword evidence="2" id="KW-0964">Secreted</keyword>
<comment type="subcellular location">
    <subcellularLocation>
        <location evidence="1">Secreted</location>
    </subcellularLocation>
</comment>
<feature type="region of interest" description="Disordered" evidence="6">
    <location>
        <begin position="3557"/>
        <end position="3588"/>
    </location>
</feature>
<dbReference type="FunFam" id="2.60.120.260:FF:000016">
    <property type="entry name" value="Contactin-associated protein-like 4 isoform 1"/>
    <property type="match status" value="6"/>
</dbReference>
<dbReference type="PROSITE" id="PS01286">
    <property type="entry name" value="FA58C_2"/>
    <property type="match status" value="1"/>
</dbReference>
<feature type="compositionally biased region" description="Polar residues" evidence="6">
    <location>
        <begin position="1323"/>
        <end position="1344"/>
    </location>
</feature>
<accession>A0A2C9K969</accession>
<dbReference type="PROSITE" id="PS01285">
    <property type="entry name" value="FA58C_1"/>
    <property type="match status" value="12"/>
</dbReference>
<dbReference type="InterPro" id="IPR025155">
    <property type="entry name" value="WxxW_domain"/>
</dbReference>
<feature type="domain" description="F5/8 type C" evidence="7">
    <location>
        <begin position="551"/>
        <end position="700"/>
    </location>
</feature>
<name>A0A2C9K969_BIOGL</name>
<evidence type="ECO:0000259" key="7">
    <source>
        <dbReference type="PROSITE" id="PS50022"/>
    </source>
</evidence>
<dbReference type="InterPro" id="IPR008979">
    <property type="entry name" value="Galactose-bd-like_sf"/>
</dbReference>
<dbReference type="Proteomes" id="UP000076420">
    <property type="component" value="Unassembled WGS sequence"/>
</dbReference>
<feature type="domain" description="F5/8 type C" evidence="7">
    <location>
        <begin position="1722"/>
        <end position="1873"/>
    </location>
</feature>
<dbReference type="FunFam" id="2.60.120.260:FF:000002">
    <property type="entry name" value="Coagulation factor VIII"/>
    <property type="match status" value="1"/>
</dbReference>
<dbReference type="GO" id="GO:0005576">
    <property type="term" value="C:extracellular region"/>
    <property type="evidence" value="ECO:0007669"/>
    <property type="project" value="UniProtKB-SubCell"/>
</dbReference>
<keyword evidence="5" id="KW-0325">Glycoprotein</keyword>
<evidence type="ECO:0000256" key="5">
    <source>
        <dbReference type="ARBA" id="ARBA00023180"/>
    </source>
</evidence>
<dbReference type="InterPro" id="IPR000421">
    <property type="entry name" value="FA58C"/>
</dbReference>
<dbReference type="CDD" id="cd19941">
    <property type="entry name" value="TIL"/>
    <property type="match status" value="1"/>
</dbReference>
<feature type="domain" description="F5/8 type C" evidence="7">
    <location>
        <begin position="2275"/>
        <end position="2429"/>
    </location>
</feature>
<feature type="domain" description="F5/8 type C" evidence="7">
    <location>
        <begin position="1154"/>
        <end position="1301"/>
    </location>
</feature>
<feature type="domain" description="F5/8 type C" evidence="7">
    <location>
        <begin position="1351"/>
        <end position="1500"/>
    </location>
</feature>
<feature type="domain" description="F5/8 type C" evidence="7">
    <location>
        <begin position="1"/>
        <end position="151"/>
    </location>
</feature>
<keyword evidence="3" id="KW-0732">Signal</keyword>
<feature type="domain" description="F5/8 type C" evidence="7">
    <location>
        <begin position="2466"/>
        <end position="2617"/>
    </location>
</feature>
<gene>
    <name evidence="8" type="primary">106058942</name>
</gene>
<feature type="domain" description="F5/8 type C" evidence="7">
    <location>
        <begin position="949"/>
        <end position="1100"/>
    </location>
</feature>
<evidence type="ECO:0000256" key="1">
    <source>
        <dbReference type="ARBA" id="ARBA00004613"/>
    </source>
</evidence>
<dbReference type="PANTHER" id="PTHR24543:SF325">
    <property type="entry name" value="F5_8 TYPE C DOMAIN-CONTAINING PROTEIN"/>
    <property type="match status" value="1"/>
</dbReference>
<proteinExistence type="predicted"/>
<keyword evidence="4" id="KW-1015">Disulfide bond</keyword>
<dbReference type="VEuPathDB" id="VectorBase:BGLAX_028220"/>
<dbReference type="SMART" id="SM00231">
    <property type="entry name" value="FA58C"/>
    <property type="match status" value="14"/>
</dbReference>
<feature type="region of interest" description="Disordered" evidence="6">
    <location>
        <begin position="1"/>
        <end position="24"/>
    </location>
</feature>
<evidence type="ECO:0000256" key="2">
    <source>
        <dbReference type="ARBA" id="ARBA00022525"/>
    </source>
</evidence>
<feature type="region of interest" description="Disordered" evidence="6">
    <location>
        <begin position="728"/>
        <end position="748"/>
    </location>
</feature>
<feature type="domain" description="F5/8 type C" evidence="7">
    <location>
        <begin position="2095"/>
        <end position="2244"/>
    </location>
</feature>
<feature type="domain" description="F5/8 type C" evidence="7">
    <location>
        <begin position="756"/>
        <end position="910"/>
    </location>
</feature>
<feature type="region of interest" description="Disordered" evidence="6">
    <location>
        <begin position="1323"/>
        <end position="1345"/>
    </location>
</feature>
<reference evidence="8" key="1">
    <citation type="submission" date="2020-05" db="UniProtKB">
        <authorList>
            <consortium name="EnsemblMetazoa"/>
        </authorList>
    </citation>
    <scope>IDENTIFICATION</scope>
    <source>
        <strain evidence="8">BB02</strain>
    </source>
</reference>
<dbReference type="PANTHER" id="PTHR24543">
    <property type="entry name" value="MULTICOPPER OXIDASE-RELATED"/>
    <property type="match status" value="1"/>
</dbReference>
<dbReference type="VEuPathDB" id="VectorBase:BGLB016656"/>
<dbReference type="Pfam" id="PF13330">
    <property type="entry name" value="Mucin2_WxxW"/>
    <property type="match status" value="12"/>
</dbReference>
<feature type="domain" description="F5/8 type C" evidence="7">
    <location>
        <begin position="365"/>
        <end position="512"/>
    </location>
</feature>
<dbReference type="Gene3D" id="2.60.120.260">
    <property type="entry name" value="Galactose-binding domain-like"/>
    <property type="match status" value="14"/>
</dbReference>
<evidence type="ECO:0000256" key="3">
    <source>
        <dbReference type="ARBA" id="ARBA00022729"/>
    </source>
</evidence>
<evidence type="ECO:0000256" key="6">
    <source>
        <dbReference type="SAM" id="MobiDB-lite"/>
    </source>
</evidence>
<dbReference type="CDD" id="cd00057">
    <property type="entry name" value="FA58C"/>
    <property type="match status" value="14"/>
</dbReference>
<feature type="domain" description="F5/8 type C" evidence="7">
    <location>
        <begin position="1536"/>
        <end position="1690"/>
    </location>
</feature>
<protein>
    <recommendedName>
        <fullName evidence="7">F5/8 type C domain-containing protein</fullName>
    </recommendedName>
</protein>
<organism evidence="8 9">
    <name type="scientific">Biomphalaria glabrata</name>
    <name type="common">Bloodfluke planorb</name>
    <name type="synonym">Freshwater snail</name>
    <dbReference type="NCBI Taxonomy" id="6526"/>
    <lineage>
        <taxon>Eukaryota</taxon>
        <taxon>Metazoa</taxon>
        <taxon>Spiralia</taxon>
        <taxon>Lophotrochozoa</taxon>
        <taxon>Mollusca</taxon>
        <taxon>Gastropoda</taxon>
        <taxon>Heterobranchia</taxon>
        <taxon>Euthyneura</taxon>
        <taxon>Panpulmonata</taxon>
        <taxon>Hygrophila</taxon>
        <taxon>Lymnaeoidea</taxon>
        <taxon>Planorbidae</taxon>
        <taxon>Biomphalaria</taxon>
    </lineage>
</organism>
<dbReference type="SUPFAM" id="SSF49785">
    <property type="entry name" value="Galactose-binding domain-like"/>
    <property type="match status" value="14"/>
</dbReference>
<evidence type="ECO:0000256" key="4">
    <source>
        <dbReference type="ARBA" id="ARBA00023157"/>
    </source>
</evidence>
<dbReference type="EnsemblMetazoa" id="BGLB016656-RC">
    <property type="protein sequence ID" value="BGLB016656-PC"/>
    <property type="gene ID" value="BGLB016656"/>
</dbReference>
<dbReference type="Pfam" id="PF00754">
    <property type="entry name" value="F5_F8_type_C"/>
    <property type="match status" value="14"/>
</dbReference>
<evidence type="ECO:0000313" key="9">
    <source>
        <dbReference type="Proteomes" id="UP000076420"/>
    </source>
</evidence>
<feature type="domain" description="F5/8 type C" evidence="7">
    <location>
        <begin position="1909"/>
        <end position="2057"/>
    </location>
</feature>
<dbReference type="PROSITE" id="PS50022">
    <property type="entry name" value="FA58C_3"/>
    <property type="match status" value="14"/>
</dbReference>